<keyword evidence="1" id="KW-0472">Membrane</keyword>
<dbReference type="EMBL" id="CP060713">
    <property type="protein sequence ID" value="QNN54533.1"/>
    <property type="molecule type" value="Genomic_DNA"/>
</dbReference>
<evidence type="ECO:0000313" key="3">
    <source>
        <dbReference type="Proteomes" id="UP000515947"/>
    </source>
</evidence>
<feature type="transmembrane region" description="Helical" evidence="1">
    <location>
        <begin position="179"/>
        <end position="203"/>
    </location>
</feature>
<reference evidence="2 3" key="1">
    <citation type="submission" date="2020-08" db="EMBL/GenBank/DDBJ databases">
        <title>Genome sequence of Nocardioides mesophilus KACC 16243T.</title>
        <authorList>
            <person name="Hyun D.-W."/>
            <person name="Bae J.-W."/>
        </authorList>
    </citation>
    <scope>NUCLEOTIDE SEQUENCE [LARGE SCALE GENOMIC DNA]</scope>
    <source>
        <strain evidence="2 3">KACC 16243</strain>
    </source>
</reference>
<feature type="transmembrane region" description="Helical" evidence="1">
    <location>
        <begin position="223"/>
        <end position="246"/>
    </location>
</feature>
<keyword evidence="1" id="KW-1133">Transmembrane helix</keyword>
<feature type="transmembrane region" description="Helical" evidence="1">
    <location>
        <begin position="53"/>
        <end position="76"/>
    </location>
</feature>
<feature type="transmembrane region" description="Helical" evidence="1">
    <location>
        <begin position="88"/>
        <end position="108"/>
    </location>
</feature>
<keyword evidence="1" id="KW-0812">Transmembrane</keyword>
<feature type="transmembrane region" description="Helical" evidence="1">
    <location>
        <begin position="128"/>
        <end position="158"/>
    </location>
</feature>
<sequence length="261" mass="27375">MTALGTWLLTVALCDLLRATRDTITARHRWLLVALGSCLLVLAGAWLDLSGRGWATLAPVWLVGFGGWVACSSLALDRAARHPARWRGLAFLALLLPGLGLALVGDAVDTGPALPTWLDDSLVARLGAPAAILLAGALLVQVSTANLAVRLLLDAVGVPAVTNEKKLKGGRVLGPMERLFIVGLGLAGSLGAAAVVVAAKGLLRYPELQRSEREEGPTDVSEYFLIGSFASWLLALIGLGLLWLGLPLQTWAVLSGYSALH</sequence>
<dbReference type="KEGG" id="nmes:H9L09_09610"/>
<evidence type="ECO:0000313" key="2">
    <source>
        <dbReference type="EMBL" id="QNN54533.1"/>
    </source>
</evidence>
<dbReference type="AlphaFoldDB" id="A0A7G9RG08"/>
<proteinExistence type="predicted"/>
<dbReference type="RefSeq" id="WP_187580373.1">
    <property type="nucleotide sequence ID" value="NZ_CP060713.1"/>
</dbReference>
<name>A0A7G9RG08_9ACTN</name>
<feature type="transmembrane region" description="Helical" evidence="1">
    <location>
        <begin position="30"/>
        <end position="47"/>
    </location>
</feature>
<organism evidence="2 3">
    <name type="scientific">Nocardioides mesophilus</name>
    <dbReference type="NCBI Taxonomy" id="433659"/>
    <lineage>
        <taxon>Bacteria</taxon>
        <taxon>Bacillati</taxon>
        <taxon>Actinomycetota</taxon>
        <taxon>Actinomycetes</taxon>
        <taxon>Propionibacteriales</taxon>
        <taxon>Nocardioidaceae</taxon>
        <taxon>Nocardioides</taxon>
    </lineage>
</organism>
<dbReference type="Proteomes" id="UP000515947">
    <property type="component" value="Chromosome"/>
</dbReference>
<protein>
    <submittedName>
        <fullName evidence="2">Uncharacterized protein</fullName>
    </submittedName>
</protein>
<accession>A0A7G9RG08</accession>
<gene>
    <name evidence="2" type="ORF">H9L09_09610</name>
</gene>
<evidence type="ECO:0000256" key="1">
    <source>
        <dbReference type="SAM" id="Phobius"/>
    </source>
</evidence>
<keyword evidence="3" id="KW-1185">Reference proteome</keyword>